<evidence type="ECO:0000256" key="2">
    <source>
        <dbReference type="ARBA" id="ARBA00022723"/>
    </source>
</evidence>
<dbReference type="GeneID" id="43656389"/>
<sequence>MSDHQYKFNVKMGCSGCSNAIKEALGPLSGLKSLDISLEQQTVSVVAETSLSYDAVLAAIKEKGKEVHSGESDGIPQSI</sequence>
<dbReference type="PANTHER" id="PTHR46365:SF1">
    <property type="entry name" value="COPPER TRANSPORT PROTEIN ATOX1"/>
    <property type="match status" value="1"/>
</dbReference>
<accession>A0A5N7AG52</accession>
<keyword evidence="6" id="KW-0143">Chaperone</keyword>
<dbReference type="Proteomes" id="UP000326268">
    <property type="component" value="Unassembled WGS sequence"/>
</dbReference>
<evidence type="ECO:0000256" key="6">
    <source>
        <dbReference type="ARBA" id="ARBA00023186"/>
    </source>
</evidence>
<evidence type="ECO:0000256" key="5">
    <source>
        <dbReference type="ARBA" id="ARBA00023065"/>
    </source>
</evidence>
<keyword evidence="1" id="KW-0813">Transport</keyword>
<evidence type="ECO:0000256" key="7">
    <source>
        <dbReference type="ARBA" id="ARBA00038171"/>
    </source>
</evidence>
<dbReference type="InterPro" id="IPR017969">
    <property type="entry name" value="Heavy-metal-associated_CS"/>
</dbReference>
<evidence type="ECO:0000313" key="10">
    <source>
        <dbReference type="Proteomes" id="UP000326268"/>
    </source>
</evidence>
<proteinExistence type="inferred from homology"/>
<dbReference type="InterPro" id="IPR051881">
    <property type="entry name" value="Copper_transport_ATOX1-like"/>
</dbReference>
<dbReference type="SUPFAM" id="SSF55008">
    <property type="entry name" value="HMA, heavy metal-associated domain"/>
    <property type="match status" value="1"/>
</dbReference>
<evidence type="ECO:0000256" key="3">
    <source>
        <dbReference type="ARBA" id="ARBA00022796"/>
    </source>
</evidence>
<dbReference type="EMBL" id="ML737588">
    <property type="protein sequence ID" value="KAE8368156.1"/>
    <property type="molecule type" value="Genomic_DNA"/>
</dbReference>
<dbReference type="PROSITE" id="PS50846">
    <property type="entry name" value="HMA_2"/>
    <property type="match status" value="1"/>
</dbReference>
<evidence type="ECO:0000259" key="8">
    <source>
        <dbReference type="PROSITE" id="PS50846"/>
    </source>
</evidence>
<evidence type="ECO:0000256" key="1">
    <source>
        <dbReference type="ARBA" id="ARBA00022448"/>
    </source>
</evidence>
<dbReference type="InterPro" id="IPR006121">
    <property type="entry name" value="HMA_dom"/>
</dbReference>
<dbReference type="OrthoDB" id="689350at2759"/>
<organism evidence="9 10">
    <name type="scientific">Aspergillus caelatus</name>
    <dbReference type="NCBI Taxonomy" id="61420"/>
    <lineage>
        <taxon>Eukaryota</taxon>
        <taxon>Fungi</taxon>
        <taxon>Dikarya</taxon>
        <taxon>Ascomycota</taxon>
        <taxon>Pezizomycotina</taxon>
        <taxon>Eurotiomycetes</taxon>
        <taxon>Eurotiomycetidae</taxon>
        <taxon>Eurotiales</taxon>
        <taxon>Aspergillaceae</taxon>
        <taxon>Aspergillus</taxon>
        <taxon>Aspergillus subgen. Circumdati</taxon>
    </lineage>
</organism>
<dbReference type="CDD" id="cd00371">
    <property type="entry name" value="HMA"/>
    <property type="match status" value="1"/>
</dbReference>
<keyword evidence="10" id="KW-1185">Reference proteome</keyword>
<dbReference type="PANTHER" id="PTHR46365">
    <property type="entry name" value="COPPER TRANSPORT PROTEIN ATOX1"/>
    <property type="match status" value="1"/>
</dbReference>
<reference evidence="9 10" key="1">
    <citation type="submission" date="2019-04" db="EMBL/GenBank/DDBJ databases">
        <title>Friends and foes A comparative genomics studyof 23 Aspergillus species from section Flavi.</title>
        <authorList>
            <consortium name="DOE Joint Genome Institute"/>
            <person name="Kjaerbolling I."/>
            <person name="Vesth T."/>
            <person name="Frisvad J.C."/>
            <person name="Nybo J.L."/>
            <person name="Theobald S."/>
            <person name="Kildgaard S."/>
            <person name="Isbrandt T."/>
            <person name="Kuo A."/>
            <person name="Sato A."/>
            <person name="Lyhne E.K."/>
            <person name="Kogle M.E."/>
            <person name="Wiebenga A."/>
            <person name="Kun R.S."/>
            <person name="Lubbers R.J."/>
            <person name="Makela M.R."/>
            <person name="Barry K."/>
            <person name="Chovatia M."/>
            <person name="Clum A."/>
            <person name="Daum C."/>
            <person name="Haridas S."/>
            <person name="He G."/>
            <person name="LaButti K."/>
            <person name="Lipzen A."/>
            <person name="Mondo S."/>
            <person name="Riley R."/>
            <person name="Salamov A."/>
            <person name="Simmons B.A."/>
            <person name="Magnuson J.K."/>
            <person name="Henrissat B."/>
            <person name="Mortensen U.H."/>
            <person name="Larsen T.O."/>
            <person name="Devries R.P."/>
            <person name="Grigoriev I.V."/>
            <person name="Machida M."/>
            <person name="Baker S.E."/>
            <person name="Andersen M.R."/>
        </authorList>
    </citation>
    <scope>NUCLEOTIDE SEQUENCE [LARGE SCALE GENOMIC DNA]</scope>
    <source>
        <strain evidence="9 10">CBS 763.97</strain>
    </source>
</reference>
<dbReference type="GO" id="GO:0006825">
    <property type="term" value="P:copper ion transport"/>
    <property type="evidence" value="ECO:0007669"/>
    <property type="project" value="UniProtKB-KW"/>
</dbReference>
<dbReference type="RefSeq" id="XP_031931237.1">
    <property type="nucleotide sequence ID" value="XM_032071943.1"/>
</dbReference>
<evidence type="ECO:0000256" key="4">
    <source>
        <dbReference type="ARBA" id="ARBA00023008"/>
    </source>
</evidence>
<name>A0A5N7AG52_9EURO</name>
<keyword evidence="3" id="KW-0187">Copper transport</keyword>
<feature type="domain" description="HMA" evidence="8">
    <location>
        <begin position="3"/>
        <end position="68"/>
    </location>
</feature>
<dbReference type="GO" id="GO:0046872">
    <property type="term" value="F:metal ion binding"/>
    <property type="evidence" value="ECO:0007669"/>
    <property type="project" value="UniProtKB-KW"/>
</dbReference>
<dbReference type="InterPro" id="IPR036163">
    <property type="entry name" value="HMA_dom_sf"/>
</dbReference>
<dbReference type="GO" id="GO:0005829">
    <property type="term" value="C:cytosol"/>
    <property type="evidence" value="ECO:0007669"/>
    <property type="project" value="TreeGrafter"/>
</dbReference>
<keyword evidence="2" id="KW-0479">Metal-binding</keyword>
<dbReference type="AlphaFoldDB" id="A0A5N7AG52"/>
<dbReference type="Gene3D" id="3.30.70.100">
    <property type="match status" value="1"/>
</dbReference>
<dbReference type="GO" id="GO:0016531">
    <property type="term" value="F:copper chaperone activity"/>
    <property type="evidence" value="ECO:0007669"/>
    <property type="project" value="TreeGrafter"/>
</dbReference>
<keyword evidence="5" id="KW-0406">Ion transport</keyword>
<dbReference type="Pfam" id="PF00403">
    <property type="entry name" value="HMA"/>
    <property type="match status" value="1"/>
</dbReference>
<protein>
    <recommendedName>
        <fullName evidence="8">HMA domain-containing protein</fullName>
    </recommendedName>
</protein>
<dbReference type="PROSITE" id="PS01047">
    <property type="entry name" value="HMA_1"/>
    <property type="match status" value="1"/>
</dbReference>
<comment type="similarity">
    <text evidence="7">Belongs to the ATX1 family.</text>
</comment>
<keyword evidence="4" id="KW-0186">Copper</keyword>
<evidence type="ECO:0000313" key="9">
    <source>
        <dbReference type="EMBL" id="KAE8368156.1"/>
    </source>
</evidence>
<gene>
    <name evidence="9" type="ORF">BDV27DRAFT_154321</name>
</gene>